<dbReference type="OrthoDB" id="10480488at2759"/>
<reference evidence="2 3" key="1">
    <citation type="submission" date="2018-11" db="EMBL/GenBank/DDBJ databases">
        <title>Genome sequence of Saitozyma podzolica DSM 27192.</title>
        <authorList>
            <person name="Aliyu H."/>
            <person name="Gorte O."/>
            <person name="Ochsenreither K."/>
        </authorList>
    </citation>
    <scope>NUCLEOTIDE SEQUENCE [LARGE SCALE GENOMIC DNA]</scope>
    <source>
        <strain evidence="2 3">DSM 27192</strain>
    </source>
</reference>
<dbReference type="AlphaFoldDB" id="A0A427YKA7"/>
<proteinExistence type="predicted"/>
<evidence type="ECO:0008006" key="4">
    <source>
        <dbReference type="Google" id="ProtNLM"/>
    </source>
</evidence>
<name>A0A427YKA7_9TREE</name>
<dbReference type="EMBL" id="RSCD01000008">
    <property type="protein sequence ID" value="RSH91489.1"/>
    <property type="molecule type" value="Genomic_DNA"/>
</dbReference>
<accession>A0A427YKA7</accession>
<sequence length="164" mass="17702">MLVRLTVLACLALVSAQTVEDVVRERQTNRDIIVGQLEAHKTRPRRSTASDLPNIDHCDYQPATTGTVFSNVDSVSIVGSWGTDKGIVASLNVCALNCWNDETCIESAYDYDSGHCYFSYSSFVTVSTGPGGASIFIPGTCADNAANFNDGESLCCNYYIPVPQ</sequence>
<organism evidence="2 3">
    <name type="scientific">Saitozyma podzolica</name>
    <dbReference type="NCBI Taxonomy" id="1890683"/>
    <lineage>
        <taxon>Eukaryota</taxon>
        <taxon>Fungi</taxon>
        <taxon>Dikarya</taxon>
        <taxon>Basidiomycota</taxon>
        <taxon>Agaricomycotina</taxon>
        <taxon>Tremellomycetes</taxon>
        <taxon>Tremellales</taxon>
        <taxon>Trimorphomycetaceae</taxon>
        <taxon>Saitozyma</taxon>
    </lineage>
</organism>
<keyword evidence="1" id="KW-0732">Signal</keyword>
<evidence type="ECO:0000313" key="3">
    <source>
        <dbReference type="Proteomes" id="UP000279259"/>
    </source>
</evidence>
<feature type="chain" id="PRO_5019384315" description="Apple domain-containing protein" evidence="1">
    <location>
        <begin position="17"/>
        <end position="164"/>
    </location>
</feature>
<comment type="caution">
    <text evidence="2">The sequence shown here is derived from an EMBL/GenBank/DDBJ whole genome shotgun (WGS) entry which is preliminary data.</text>
</comment>
<keyword evidence="3" id="KW-1185">Reference proteome</keyword>
<evidence type="ECO:0000256" key="1">
    <source>
        <dbReference type="SAM" id="SignalP"/>
    </source>
</evidence>
<gene>
    <name evidence="2" type="ORF">EHS25_009788</name>
</gene>
<dbReference type="Proteomes" id="UP000279259">
    <property type="component" value="Unassembled WGS sequence"/>
</dbReference>
<evidence type="ECO:0000313" key="2">
    <source>
        <dbReference type="EMBL" id="RSH91489.1"/>
    </source>
</evidence>
<feature type="signal peptide" evidence="1">
    <location>
        <begin position="1"/>
        <end position="16"/>
    </location>
</feature>
<protein>
    <recommendedName>
        <fullName evidence="4">Apple domain-containing protein</fullName>
    </recommendedName>
</protein>